<sequence length="50" mass="5338">MTTILSAISRTVLSVTGAEFAKHVLLLAAACAFVFVLSLTYDLDLSLGFF</sequence>
<keyword evidence="1" id="KW-0812">Transmembrane</keyword>
<keyword evidence="1" id="KW-1133">Transmembrane helix</keyword>
<dbReference type="EMBL" id="CP089391">
    <property type="protein sequence ID" value="WBL82198.1"/>
    <property type="molecule type" value="Genomic_DNA"/>
</dbReference>
<reference evidence="2" key="1">
    <citation type="submission" date="2021-12" db="EMBL/GenBank/DDBJ databases">
        <title>Bradyrhizobium xenonodulans sp. nov.</title>
        <authorList>
            <person name="Claassens R."/>
            <person name="Venter S.N."/>
            <person name="Beukes C.W."/>
            <person name="Stepkowski T."/>
            <person name="Steenkamp E.T."/>
        </authorList>
    </citation>
    <scope>NUCLEOTIDE SEQUENCE</scope>
    <source>
        <strain evidence="2">14AB</strain>
    </source>
</reference>
<gene>
    <name evidence="2" type="ORF">I3J27_17845</name>
</gene>
<dbReference type="Proteomes" id="UP001179614">
    <property type="component" value="Chromosome"/>
</dbReference>
<evidence type="ECO:0000313" key="3">
    <source>
        <dbReference type="Proteomes" id="UP001179614"/>
    </source>
</evidence>
<feature type="transmembrane region" description="Helical" evidence="1">
    <location>
        <begin position="20"/>
        <end position="41"/>
    </location>
</feature>
<evidence type="ECO:0000313" key="2">
    <source>
        <dbReference type="EMBL" id="WBL82198.1"/>
    </source>
</evidence>
<dbReference type="RefSeq" id="WP_270171869.1">
    <property type="nucleotide sequence ID" value="NZ_CP089391.1"/>
</dbReference>
<keyword evidence="1" id="KW-0472">Membrane</keyword>
<accession>A0ABY7MV23</accession>
<protein>
    <submittedName>
        <fullName evidence="2">Uncharacterized protein</fullName>
    </submittedName>
</protein>
<keyword evidence="3" id="KW-1185">Reference proteome</keyword>
<name>A0ABY7MV23_9BRAD</name>
<organism evidence="2 3">
    <name type="scientific">Bradyrhizobium xenonodulans</name>
    <dbReference type="NCBI Taxonomy" id="2736875"/>
    <lineage>
        <taxon>Bacteria</taxon>
        <taxon>Pseudomonadati</taxon>
        <taxon>Pseudomonadota</taxon>
        <taxon>Alphaproteobacteria</taxon>
        <taxon>Hyphomicrobiales</taxon>
        <taxon>Nitrobacteraceae</taxon>
        <taxon>Bradyrhizobium</taxon>
    </lineage>
</organism>
<proteinExistence type="predicted"/>
<evidence type="ECO:0000256" key="1">
    <source>
        <dbReference type="SAM" id="Phobius"/>
    </source>
</evidence>